<accession>A0A420WDW0</accession>
<keyword evidence="2" id="KW-0805">Transcription regulation</keyword>
<evidence type="ECO:0000259" key="5">
    <source>
        <dbReference type="PROSITE" id="PS50931"/>
    </source>
</evidence>
<comment type="similarity">
    <text evidence="1">Belongs to the LysR transcriptional regulatory family.</text>
</comment>
<dbReference type="RefSeq" id="WP_121101431.1">
    <property type="nucleotide sequence ID" value="NZ_RBII01000002.1"/>
</dbReference>
<dbReference type="Gene3D" id="3.40.190.290">
    <property type="match status" value="1"/>
</dbReference>
<dbReference type="Gene3D" id="1.10.10.10">
    <property type="entry name" value="Winged helix-like DNA-binding domain superfamily/Winged helix DNA-binding domain"/>
    <property type="match status" value="1"/>
</dbReference>
<evidence type="ECO:0000256" key="2">
    <source>
        <dbReference type="ARBA" id="ARBA00023015"/>
    </source>
</evidence>
<name>A0A420WDW0_9PROT</name>
<dbReference type="Pfam" id="PF03466">
    <property type="entry name" value="LysR_substrate"/>
    <property type="match status" value="1"/>
</dbReference>
<organism evidence="6 7">
    <name type="scientific">Litorimonas taeanensis</name>
    <dbReference type="NCBI Taxonomy" id="568099"/>
    <lineage>
        <taxon>Bacteria</taxon>
        <taxon>Pseudomonadati</taxon>
        <taxon>Pseudomonadota</taxon>
        <taxon>Alphaproteobacteria</taxon>
        <taxon>Maricaulales</taxon>
        <taxon>Robiginitomaculaceae</taxon>
    </lineage>
</organism>
<dbReference type="FunFam" id="1.10.10.10:FF:000001">
    <property type="entry name" value="LysR family transcriptional regulator"/>
    <property type="match status" value="1"/>
</dbReference>
<keyword evidence="3" id="KW-0238">DNA-binding</keyword>
<comment type="caution">
    <text evidence="6">The sequence shown here is derived from an EMBL/GenBank/DDBJ whole genome shotgun (WGS) entry which is preliminary data.</text>
</comment>
<dbReference type="GO" id="GO:0003677">
    <property type="term" value="F:DNA binding"/>
    <property type="evidence" value="ECO:0007669"/>
    <property type="project" value="UniProtKB-KW"/>
</dbReference>
<dbReference type="EMBL" id="RBII01000002">
    <property type="protein sequence ID" value="RKQ69176.1"/>
    <property type="molecule type" value="Genomic_DNA"/>
</dbReference>
<dbReference type="OrthoDB" id="9813056at2"/>
<dbReference type="InterPro" id="IPR036390">
    <property type="entry name" value="WH_DNA-bd_sf"/>
</dbReference>
<dbReference type="Proteomes" id="UP000282211">
    <property type="component" value="Unassembled WGS sequence"/>
</dbReference>
<dbReference type="SUPFAM" id="SSF46785">
    <property type="entry name" value="Winged helix' DNA-binding domain"/>
    <property type="match status" value="1"/>
</dbReference>
<dbReference type="PANTHER" id="PTHR30537">
    <property type="entry name" value="HTH-TYPE TRANSCRIPTIONAL REGULATOR"/>
    <property type="match status" value="1"/>
</dbReference>
<dbReference type="InParanoid" id="A0A420WDW0"/>
<dbReference type="InterPro" id="IPR005119">
    <property type="entry name" value="LysR_subst-bd"/>
</dbReference>
<dbReference type="FunCoup" id="A0A420WDW0">
    <property type="interactions" value="15"/>
</dbReference>
<evidence type="ECO:0000313" key="6">
    <source>
        <dbReference type="EMBL" id="RKQ69176.1"/>
    </source>
</evidence>
<dbReference type="InterPro" id="IPR058163">
    <property type="entry name" value="LysR-type_TF_proteobact-type"/>
</dbReference>
<evidence type="ECO:0000256" key="1">
    <source>
        <dbReference type="ARBA" id="ARBA00009437"/>
    </source>
</evidence>
<dbReference type="SUPFAM" id="SSF53850">
    <property type="entry name" value="Periplasmic binding protein-like II"/>
    <property type="match status" value="1"/>
</dbReference>
<keyword evidence="7" id="KW-1185">Reference proteome</keyword>
<dbReference type="AlphaFoldDB" id="A0A420WDW0"/>
<feature type="domain" description="HTH lysR-type" evidence="5">
    <location>
        <begin position="4"/>
        <end position="61"/>
    </location>
</feature>
<reference evidence="6 7" key="1">
    <citation type="submission" date="2018-10" db="EMBL/GenBank/DDBJ databases">
        <title>Genomic Encyclopedia of Type Strains, Phase IV (KMG-IV): sequencing the most valuable type-strain genomes for metagenomic binning, comparative biology and taxonomic classification.</title>
        <authorList>
            <person name="Goeker M."/>
        </authorList>
    </citation>
    <scope>NUCLEOTIDE SEQUENCE [LARGE SCALE GENOMIC DNA]</scope>
    <source>
        <strain evidence="6 7">DSM 22008</strain>
    </source>
</reference>
<gene>
    <name evidence="6" type="ORF">DES40_1965</name>
</gene>
<keyword evidence="4" id="KW-0804">Transcription</keyword>
<dbReference type="PANTHER" id="PTHR30537:SF5">
    <property type="entry name" value="HTH-TYPE TRANSCRIPTIONAL ACTIVATOR TTDR-RELATED"/>
    <property type="match status" value="1"/>
</dbReference>
<dbReference type="InterPro" id="IPR000847">
    <property type="entry name" value="LysR_HTH_N"/>
</dbReference>
<evidence type="ECO:0000256" key="3">
    <source>
        <dbReference type="ARBA" id="ARBA00023125"/>
    </source>
</evidence>
<evidence type="ECO:0000256" key="4">
    <source>
        <dbReference type="ARBA" id="ARBA00023163"/>
    </source>
</evidence>
<sequence>MSRNNFGDIRIFVQVARMGGFRAAAKQLRQAPASVSEAVQRLEDRIGVKLFERSTRSVALTQVGEQLYTRSLPAVKELEEALSDIDVQKDEVAGTLKLSAPYSAGPFFLDNLIAKFATLYPTVDVEIIYDDNKVDLVTSGIDAAIRSNTLLEPDTHAVTVGPALTMSIIVSQDYLTRKGTPKHPQDIINHDTLCYAFGRSGQLAPWSFNGPDGVYTIQPKPRIAVNDMRSLLHYAEQGLGLAYVYKEIAAPFLKSGKMKDVLNAHLTPFPRYSLNYLSKRHMPRRLRAFIDMAKESTIM</sequence>
<protein>
    <submittedName>
        <fullName evidence="6">LysR family transcriptional regulator</fullName>
    </submittedName>
</protein>
<proteinExistence type="inferred from homology"/>
<dbReference type="GO" id="GO:0003700">
    <property type="term" value="F:DNA-binding transcription factor activity"/>
    <property type="evidence" value="ECO:0007669"/>
    <property type="project" value="InterPro"/>
</dbReference>
<dbReference type="Pfam" id="PF00126">
    <property type="entry name" value="HTH_1"/>
    <property type="match status" value="1"/>
</dbReference>
<dbReference type="InterPro" id="IPR036388">
    <property type="entry name" value="WH-like_DNA-bd_sf"/>
</dbReference>
<dbReference type="PROSITE" id="PS50931">
    <property type="entry name" value="HTH_LYSR"/>
    <property type="match status" value="1"/>
</dbReference>
<evidence type="ECO:0000313" key="7">
    <source>
        <dbReference type="Proteomes" id="UP000282211"/>
    </source>
</evidence>